<keyword evidence="1" id="KW-0472">Membrane</keyword>
<dbReference type="Pfam" id="PF23858">
    <property type="entry name" value="DUF7220"/>
    <property type="match status" value="1"/>
</dbReference>
<dbReference type="OrthoDB" id="7361160at2"/>
<proteinExistence type="predicted"/>
<dbReference type="RefSeq" id="WP_055664941.1">
    <property type="nucleotide sequence ID" value="NZ_CYPR01000243.1"/>
</dbReference>
<feature type="transmembrane region" description="Helical" evidence="1">
    <location>
        <begin position="40"/>
        <end position="61"/>
    </location>
</feature>
<dbReference type="STRING" id="313367.JSE7799_03702"/>
<evidence type="ECO:0000313" key="3">
    <source>
        <dbReference type="Proteomes" id="UP000049455"/>
    </source>
</evidence>
<evidence type="ECO:0000313" key="2">
    <source>
        <dbReference type="EMBL" id="CUH40961.1"/>
    </source>
</evidence>
<keyword evidence="1" id="KW-1133">Transmembrane helix</keyword>
<evidence type="ECO:0000256" key="1">
    <source>
        <dbReference type="SAM" id="Phobius"/>
    </source>
</evidence>
<gene>
    <name evidence="2" type="ORF">JSE7799_03702</name>
</gene>
<keyword evidence="3" id="KW-1185">Reference proteome</keyword>
<dbReference type="EMBL" id="CYPR01000243">
    <property type="protein sequence ID" value="CUH40961.1"/>
    <property type="molecule type" value="Genomic_DNA"/>
</dbReference>
<name>A0A0M7BEZ3_9RHOB</name>
<accession>A0A0M7BEZ3</accession>
<protein>
    <submittedName>
        <fullName evidence="2">Uncharacterized protein</fullName>
    </submittedName>
</protein>
<organism evidence="2 3">
    <name type="scientific">Jannaschia seosinensis</name>
    <dbReference type="NCBI Taxonomy" id="313367"/>
    <lineage>
        <taxon>Bacteria</taxon>
        <taxon>Pseudomonadati</taxon>
        <taxon>Pseudomonadota</taxon>
        <taxon>Alphaproteobacteria</taxon>
        <taxon>Rhodobacterales</taxon>
        <taxon>Roseobacteraceae</taxon>
        <taxon>Jannaschia</taxon>
    </lineage>
</organism>
<dbReference type="AlphaFoldDB" id="A0A0M7BEZ3"/>
<reference evidence="2 3" key="1">
    <citation type="submission" date="2015-09" db="EMBL/GenBank/DDBJ databases">
        <authorList>
            <person name="Jackson K.R."/>
            <person name="Lunt B.L."/>
            <person name="Fisher J.N.B."/>
            <person name="Gardner A.V."/>
            <person name="Bailey M.E."/>
            <person name="Deus L.M."/>
            <person name="Earl A.S."/>
            <person name="Gibby P.D."/>
            <person name="Hartmann K.A."/>
            <person name="Liu J.E."/>
            <person name="Manci A.M."/>
            <person name="Nielsen D.A."/>
            <person name="Solomon M.B."/>
            <person name="Breakwell D.P."/>
            <person name="Burnett S.H."/>
            <person name="Grose J.H."/>
        </authorList>
    </citation>
    <scope>NUCLEOTIDE SEQUENCE [LARGE SCALE GENOMIC DNA]</scope>
    <source>
        <strain evidence="2 3">CECT 7799</strain>
    </source>
</reference>
<feature type="transmembrane region" description="Helical" evidence="1">
    <location>
        <begin position="12"/>
        <end position="34"/>
    </location>
</feature>
<sequence length="74" mass="8260">MKQTRTMSLIETVTNVVVGYVLAIATQIVVFPWFGIETGLAEHLGLGLMFVGVSLARGYLLRRLFEAFRVRSQS</sequence>
<dbReference type="InterPro" id="IPR055644">
    <property type="entry name" value="DUF7220"/>
</dbReference>
<keyword evidence="1" id="KW-0812">Transmembrane</keyword>
<dbReference type="Proteomes" id="UP000049455">
    <property type="component" value="Unassembled WGS sequence"/>
</dbReference>